<feature type="chain" id="PRO_5017331941" evidence="1">
    <location>
        <begin position="27"/>
        <end position="199"/>
    </location>
</feature>
<comment type="caution">
    <text evidence="2">The sequence shown here is derived from an EMBL/GenBank/DDBJ whole genome shotgun (WGS) entry which is preliminary data.</text>
</comment>
<proteinExistence type="predicted"/>
<feature type="signal peptide" evidence="1">
    <location>
        <begin position="1"/>
        <end position="26"/>
    </location>
</feature>
<dbReference type="PROSITE" id="PS51257">
    <property type="entry name" value="PROKAR_LIPOPROTEIN"/>
    <property type="match status" value="1"/>
</dbReference>
<accession>A0A399RQB3</accession>
<sequence length="199" mass="20141">MKKTLTSFAALSAGLLLVGCSPGSDETDTDANTRIGEAPIVNAQDSDEITASDSMLPDDTAEADLGVTGSDATLTSLQPVSMQGADMLDGELRCSFQASDSGEPLLVAAADVDPDGRATAAINNAGADLQLYGEQLGGFSGLEEDGGTFAGEGMVIVVELGDATLDGSQTEQTSQAATMTVNRADGATRTVDGEWVCGP</sequence>
<dbReference type="AlphaFoldDB" id="A0A399RQB3"/>
<keyword evidence="1" id="KW-0732">Signal</keyword>
<dbReference type="RefSeq" id="WP_119453624.1">
    <property type="nucleotide sequence ID" value="NZ_QWGA01000003.1"/>
</dbReference>
<name>A0A399RQB3_9PROT</name>
<keyword evidence="3" id="KW-1185">Reference proteome</keyword>
<dbReference type="OrthoDB" id="7190642at2"/>
<dbReference type="EMBL" id="QWGA01000003">
    <property type="protein sequence ID" value="RIJ32139.1"/>
    <property type="molecule type" value="Genomic_DNA"/>
</dbReference>
<reference evidence="2 3" key="1">
    <citation type="submission" date="2018-08" db="EMBL/GenBank/DDBJ databases">
        <title>Henriciella mobilis sp. nov., isolated from seawater.</title>
        <authorList>
            <person name="Cheng H."/>
            <person name="Wu Y.-H."/>
            <person name="Xu X.-W."/>
            <person name="Guo L.-L."/>
        </authorList>
    </citation>
    <scope>NUCLEOTIDE SEQUENCE [LARGE SCALE GENOMIC DNA]</scope>
    <source>
        <strain evidence="2 3">CCUG67844</strain>
    </source>
</reference>
<dbReference type="Proteomes" id="UP000265845">
    <property type="component" value="Unassembled WGS sequence"/>
</dbReference>
<evidence type="ECO:0000313" key="3">
    <source>
        <dbReference type="Proteomes" id="UP000265845"/>
    </source>
</evidence>
<gene>
    <name evidence="2" type="ORF">D1222_07905</name>
</gene>
<organism evidence="2 3">
    <name type="scientific">Henriciella algicola</name>
    <dbReference type="NCBI Taxonomy" id="1608422"/>
    <lineage>
        <taxon>Bacteria</taxon>
        <taxon>Pseudomonadati</taxon>
        <taxon>Pseudomonadota</taxon>
        <taxon>Alphaproteobacteria</taxon>
        <taxon>Hyphomonadales</taxon>
        <taxon>Hyphomonadaceae</taxon>
        <taxon>Henriciella</taxon>
    </lineage>
</organism>
<evidence type="ECO:0000313" key="2">
    <source>
        <dbReference type="EMBL" id="RIJ32139.1"/>
    </source>
</evidence>
<evidence type="ECO:0000256" key="1">
    <source>
        <dbReference type="SAM" id="SignalP"/>
    </source>
</evidence>
<protein>
    <submittedName>
        <fullName evidence="2">Uncharacterized protein</fullName>
    </submittedName>
</protein>